<feature type="compositionally biased region" description="Low complexity" evidence="1">
    <location>
        <begin position="64"/>
        <end position="73"/>
    </location>
</feature>
<sequence>MSTIPEVVAKKRGRPKKVVAAPEIESSATKKTSGATSKSTTATTTSTNKKSTSTTTRTLRKSSPKTASPPASKLIPIDQKFAAKKGSPTRQTKGSTLSPDPAQEAKNPPSAPSKILDDNNSKAKSEPVDVKSRPRASVSNLPTKQSIESRTPSAESISHSGSTEIPGKQKTNGKRQPEARNTIQVSGEISESLAKSAGGKETIEPGKAAQQTQKPQTTPANYVDAAAVQSSKILNVLAASSKSAGTPTSVEDRSKRSSGSIGPSPVAATTDMPAPVRKKVSPSGSRQPPSRPPPVKPPLKQTAPGEAQRLKPQRPPHAPTVKPQDVKNTKQYKSLARRWTSAMVALPILLYTSYALYERVFADKAPRSLPGTNNFPLVNNSSQSPSSSSTLPLSTSTSTSTTTTNQVNSTD</sequence>
<accession>A0A2B7ZNX0</accession>
<feature type="compositionally biased region" description="Polar residues" evidence="1">
    <location>
        <begin position="179"/>
        <end position="189"/>
    </location>
</feature>
<feature type="compositionally biased region" description="Polar residues" evidence="1">
    <location>
        <begin position="88"/>
        <end position="98"/>
    </location>
</feature>
<gene>
    <name evidence="2" type="ORF">GX50_02239</name>
</gene>
<feature type="compositionally biased region" description="Low complexity" evidence="1">
    <location>
        <begin position="378"/>
        <end position="411"/>
    </location>
</feature>
<feature type="region of interest" description="Disordered" evidence="1">
    <location>
        <begin position="239"/>
        <end position="331"/>
    </location>
</feature>
<feature type="region of interest" description="Disordered" evidence="1">
    <location>
        <begin position="1"/>
        <end position="223"/>
    </location>
</feature>
<dbReference type="AlphaFoldDB" id="A0A2B7ZNX0"/>
<feature type="compositionally biased region" description="Polar residues" evidence="1">
    <location>
        <begin position="239"/>
        <end position="249"/>
    </location>
</feature>
<proteinExistence type="predicted"/>
<feature type="compositionally biased region" description="Low complexity" evidence="1">
    <location>
        <begin position="26"/>
        <end position="57"/>
    </location>
</feature>
<comment type="caution">
    <text evidence="2">The sequence shown here is derived from an EMBL/GenBank/DDBJ whole genome shotgun (WGS) entry which is preliminary data.</text>
</comment>
<dbReference type="VEuPathDB" id="FungiDB:EMCG_07905"/>
<organism evidence="2 3">
    <name type="scientific">[Emmonsia] crescens</name>
    <dbReference type="NCBI Taxonomy" id="73230"/>
    <lineage>
        <taxon>Eukaryota</taxon>
        <taxon>Fungi</taxon>
        <taxon>Dikarya</taxon>
        <taxon>Ascomycota</taxon>
        <taxon>Pezizomycotina</taxon>
        <taxon>Eurotiomycetes</taxon>
        <taxon>Eurotiomycetidae</taxon>
        <taxon>Onygenales</taxon>
        <taxon>Ajellomycetaceae</taxon>
        <taxon>Emergomyces</taxon>
    </lineage>
</organism>
<reference evidence="2 3" key="1">
    <citation type="submission" date="2017-10" db="EMBL/GenBank/DDBJ databases">
        <title>Comparative genomics in systemic dimorphic fungi from Ajellomycetaceae.</title>
        <authorList>
            <person name="Munoz J.F."/>
            <person name="Mcewen J.G."/>
            <person name="Clay O.K."/>
            <person name="Cuomo C.A."/>
        </authorList>
    </citation>
    <scope>NUCLEOTIDE SEQUENCE [LARGE SCALE GENOMIC DNA]</scope>
    <source>
        <strain evidence="2 3">UAMH4076</strain>
    </source>
</reference>
<keyword evidence="3" id="KW-1185">Reference proteome</keyword>
<name>A0A2B7ZNX0_9EURO</name>
<dbReference type="EMBL" id="PDND01000031">
    <property type="protein sequence ID" value="PGH34888.1"/>
    <property type="molecule type" value="Genomic_DNA"/>
</dbReference>
<protein>
    <submittedName>
        <fullName evidence="2">Uncharacterized protein</fullName>
    </submittedName>
</protein>
<evidence type="ECO:0000313" key="3">
    <source>
        <dbReference type="Proteomes" id="UP000226031"/>
    </source>
</evidence>
<feature type="compositionally biased region" description="Low complexity" evidence="1">
    <location>
        <begin position="207"/>
        <end position="220"/>
    </location>
</feature>
<evidence type="ECO:0000313" key="2">
    <source>
        <dbReference type="EMBL" id="PGH34888.1"/>
    </source>
</evidence>
<feature type="compositionally biased region" description="Polar residues" evidence="1">
    <location>
        <begin position="137"/>
        <end position="163"/>
    </location>
</feature>
<dbReference type="STRING" id="73230.A0A2B7ZNX0"/>
<evidence type="ECO:0000256" key="1">
    <source>
        <dbReference type="SAM" id="MobiDB-lite"/>
    </source>
</evidence>
<dbReference type="Proteomes" id="UP000226031">
    <property type="component" value="Unassembled WGS sequence"/>
</dbReference>
<feature type="compositionally biased region" description="Basic and acidic residues" evidence="1">
    <location>
        <begin position="115"/>
        <end position="132"/>
    </location>
</feature>
<feature type="region of interest" description="Disordered" evidence="1">
    <location>
        <begin position="367"/>
        <end position="411"/>
    </location>
</feature>